<dbReference type="SUPFAM" id="SSF46785">
    <property type="entry name" value="Winged helix' DNA-binding domain"/>
    <property type="match status" value="1"/>
</dbReference>
<evidence type="ECO:0000313" key="8">
    <source>
        <dbReference type="Proteomes" id="UP000298179"/>
    </source>
</evidence>
<dbReference type="Gene3D" id="3.40.190.10">
    <property type="entry name" value="Periplasmic binding protein-like II"/>
    <property type="match status" value="2"/>
</dbReference>
<dbReference type="InterPro" id="IPR005119">
    <property type="entry name" value="LysR_subst-bd"/>
</dbReference>
<organism evidence="7 8">
    <name type="scientific">Jiella endophytica</name>
    <dbReference type="NCBI Taxonomy" id="2558362"/>
    <lineage>
        <taxon>Bacteria</taxon>
        <taxon>Pseudomonadati</taxon>
        <taxon>Pseudomonadota</taxon>
        <taxon>Alphaproteobacteria</taxon>
        <taxon>Hyphomicrobiales</taxon>
        <taxon>Aurantimonadaceae</taxon>
        <taxon>Jiella</taxon>
    </lineage>
</organism>
<gene>
    <name evidence="7" type="ORF">E3C22_11765</name>
</gene>
<comment type="similarity">
    <text evidence="1">Belongs to the LysR transcriptional regulatory family.</text>
</comment>
<dbReference type="EMBL" id="SOZD01000003">
    <property type="protein sequence ID" value="TFF23109.1"/>
    <property type="molecule type" value="Genomic_DNA"/>
</dbReference>
<dbReference type="RefSeq" id="WP_134762213.1">
    <property type="nucleotide sequence ID" value="NZ_SOZD01000003.1"/>
</dbReference>
<keyword evidence="8" id="KW-1185">Reference proteome</keyword>
<dbReference type="InterPro" id="IPR036390">
    <property type="entry name" value="WH_DNA-bd_sf"/>
</dbReference>
<dbReference type="Pfam" id="PF00126">
    <property type="entry name" value="HTH_1"/>
    <property type="match status" value="1"/>
</dbReference>
<dbReference type="Pfam" id="PF03466">
    <property type="entry name" value="LysR_substrate"/>
    <property type="match status" value="1"/>
</dbReference>
<dbReference type="PRINTS" id="PR00039">
    <property type="entry name" value="HTHLYSR"/>
</dbReference>
<protein>
    <submittedName>
        <fullName evidence="7">LysR family transcriptional regulator</fullName>
    </submittedName>
</protein>
<proteinExistence type="inferred from homology"/>
<dbReference type="OrthoDB" id="8479357at2"/>
<dbReference type="AlphaFoldDB" id="A0A4Y8RJ82"/>
<feature type="domain" description="HTH lysR-type" evidence="6">
    <location>
        <begin position="1"/>
        <end position="58"/>
    </location>
</feature>
<evidence type="ECO:0000256" key="4">
    <source>
        <dbReference type="ARBA" id="ARBA00023159"/>
    </source>
</evidence>
<keyword evidence="2" id="KW-0805">Transcription regulation</keyword>
<dbReference type="PROSITE" id="PS50931">
    <property type="entry name" value="HTH_LYSR"/>
    <property type="match status" value="1"/>
</dbReference>
<dbReference type="PANTHER" id="PTHR30293:SF0">
    <property type="entry name" value="NITROGEN ASSIMILATION REGULATORY PROTEIN NAC"/>
    <property type="match status" value="1"/>
</dbReference>
<evidence type="ECO:0000313" key="7">
    <source>
        <dbReference type="EMBL" id="TFF23109.1"/>
    </source>
</evidence>
<dbReference type="SUPFAM" id="SSF53850">
    <property type="entry name" value="Periplasmic binding protein-like II"/>
    <property type="match status" value="1"/>
</dbReference>
<dbReference type="PANTHER" id="PTHR30293">
    <property type="entry name" value="TRANSCRIPTIONAL REGULATORY PROTEIN NAC-RELATED"/>
    <property type="match status" value="1"/>
</dbReference>
<keyword evidence="4" id="KW-0010">Activator</keyword>
<keyword evidence="5" id="KW-0804">Transcription</keyword>
<evidence type="ECO:0000256" key="2">
    <source>
        <dbReference type="ARBA" id="ARBA00023015"/>
    </source>
</evidence>
<dbReference type="Gene3D" id="1.10.10.10">
    <property type="entry name" value="Winged helix-like DNA-binding domain superfamily/Winged helix DNA-binding domain"/>
    <property type="match status" value="1"/>
</dbReference>
<dbReference type="GO" id="GO:2000142">
    <property type="term" value="P:regulation of DNA-templated transcription initiation"/>
    <property type="evidence" value="ECO:0007669"/>
    <property type="project" value="TreeGrafter"/>
</dbReference>
<dbReference type="GO" id="GO:0003700">
    <property type="term" value="F:DNA-binding transcription factor activity"/>
    <property type="evidence" value="ECO:0007669"/>
    <property type="project" value="InterPro"/>
</dbReference>
<dbReference type="Proteomes" id="UP000298179">
    <property type="component" value="Unassembled WGS sequence"/>
</dbReference>
<keyword evidence="3" id="KW-0238">DNA-binding</keyword>
<evidence type="ECO:0000256" key="5">
    <source>
        <dbReference type="ARBA" id="ARBA00023163"/>
    </source>
</evidence>
<dbReference type="FunFam" id="1.10.10.10:FF:000001">
    <property type="entry name" value="LysR family transcriptional regulator"/>
    <property type="match status" value="1"/>
</dbReference>
<reference evidence="7 8" key="1">
    <citation type="submission" date="2019-03" db="EMBL/GenBank/DDBJ databases">
        <title>Jiella endophytica sp. nov., a novel endophytic bacterium isolated from root of Ficus microcarpa Linn. f.</title>
        <authorList>
            <person name="Tuo L."/>
        </authorList>
    </citation>
    <scope>NUCLEOTIDE SEQUENCE [LARGE SCALE GENOMIC DNA]</scope>
    <source>
        <strain evidence="7 8">CBS5Q-3</strain>
    </source>
</reference>
<name>A0A4Y8RJ82_9HYPH</name>
<dbReference type="InterPro" id="IPR036388">
    <property type="entry name" value="WH-like_DNA-bd_sf"/>
</dbReference>
<sequence>MRIRQLEFFVAVCETGSITQAAARLNVAQPALGVQLKALEEHVGVTLLTRTRRGAVPTEAGTLFLEEARHILKRLSEVQRRLRETAEHRRRTITLGLTPSLTTVLASRLLHTAMTKLPNVELQIFEEFSHTLLDRLARGRLDLALAYSVPEGEKLRRKALLEEVLFFVCAAGSPFDKPEPLPFAELHGPNFVMPSERDFVRQLVEETMATNRTTLKIPYQVESMQAMKELIARGMACGILPYGTISREVEAGTLAIRPIVAPAITRRLSMVWSADVEMTRDELTLARVIEELLADVCPGHPAFTLMGPAGPEAAVEPAPS</sequence>
<comment type="caution">
    <text evidence="7">The sequence shown here is derived from an EMBL/GenBank/DDBJ whole genome shotgun (WGS) entry which is preliminary data.</text>
</comment>
<evidence type="ECO:0000256" key="3">
    <source>
        <dbReference type="ARBA" id="ARBA00023125"/>
    </source>
</evidence>
<accession>A0A4Y8RJ82</accession>
<evidence type="ECO:0000259" key="6">
    <source>
        <dbReference type="PROSITE" id="PS50931"/>
    </source>
</evidence>
<evidence type="ECO:0000256" key="1">
    <source>
        <dbReference type="ARBA" id="ARBA00009437"/>
    </source>
</evidence>
<dbReference type="GO" id="GO:0003677">
    <property type="term" value="F:DNA binding"/>
    <property type="evidence" value="ECO:0007669"/>
    <property type="project" value="UniProtKB-KW"/>
</dbReference>
<dbReference type="InterPro" id="IPR000847">
    <property type="entry name" value="LysR_HTH_N"/>
</dbReference>